<dbReference type="GO" id="GO:0016705">
    <property type="term" value="F:oxidoreductase activity, acting on paired donors, with incorporation or reduction of molecular oxygen"/>
    <property type="evidence" value="ECO:0007669"/>
    <property type="project" value="InterPro"/>
</dbReference>
<dbReference type="PANTHER" id="PTHR47955:SF19">
    <property type="entry name" value="CYTOCHROME P450 71A9-LIKE ISOFORM X1"/>
    <property type="match status" value="1"/>
</dbReference>
<evidence type="ECO:0000256" key="7">
    <source>
        <dbReference type="ARBA" id="ARBA00023033"/>
    </source>
</evidence>
<dbReference type="InterPro" id="IPR002401">
    <property type="entry name" value="Cyt_P450_E_grp-I"/>
</dbReference>
<proteinExistence type="inferred from homology"/>
<dbReference type="InterPro" id="IPR001128">
    <property type="entry name" value="Cyt_P450"/>
</dbReference>
<dbReference type="Pfam" id="PF00067">
    <property type="entry name" value="p450"/>
    <property type="match status" value="1"/>
</dbReference>
<sequence length="500" mass="56806">MSFHYYSMLLLVAVTTLVVLLLIKQRKKTAEASRLPPGPRKLPILGNLHQLGRFPHLSIQFLSQEYGPLMFLQLGSVPTIVISSADMARAICKSHDIIFSGRPPLYVAEKISYNFNDIVFGPYGETWRKIRKIAVLELLSSKRVQSLQAVRDEEVSSLLDHIACSSSGPVNLSRLSFLLTINFVCRVAFGKRYGNGENGSASRIEEVMHETLSLLGEFVISDYFPWMRWLKKFDGLEARVEKNFRELDKLYDEVIKDHLDQTRPIHDDDHEDIVDALLRLRKDPGQRIALTNQHIKGVLMDMFLAGTDTGASTIVWTMAELMKNPSAMKRAQDEVREVVKGKMKVEESDLDRLTYLKAVIKEALRLHPPVPLIPRETMEDCTIGDYTIPAKTRVFIDLRSISTDPKCWENPCEFQPDRFLNSPIDFKGQHFELIPFGIGRRGCPGLNFAIPLIELALAHLLHRFEWKLPDGVEDLDMEAEFGLTVYKKTPLCLVATTVDV</sequence>
<evidence type="ECO:0000313" key="11">
    <source>
        <dbReference type="EMBL" id="EOY17248.1"/>
    </source>
</evidence>
<dbReference type="InterPro" id="IPR017972">
    <property type="entry name" value="Cyt_P450_CS"/>
</dbReference>
<evidence type="ECO:0000256" key="2">
    <source>
        <dbReference type="ARBA" id="ARBA00010617"/>
    </source>
</evidence>
<keyword evidence="7 9" id="KW-0503">Monooxygenase</keyword>
<name>A0A061FK30_THECC</name>
<dbReference type="PROSITE" id="PS00086">
    <property type="entry name" value="CYTOCHROME_P450"/>
    <property type="match status" value="1"/>
</dbReference>
<gene>
    <name evidence="11" type="ORF">TCM_036397</name>
</gene>
<dbReference type="Gramene" id="EOY17248">
    <property type="protein sequence ID" value="EOY17248"/>
    <property type="gene ID" value="TCM_036397"/>
</dbReference>
<feature type="binding site" description="axial binding residue" evidence="8">
    <location>
        <position position="443"/>
    </location>
    <ligand>
        <name>heme</name>
        <dbReference type="ChEBI" id="CHEBI:30413"/>
    </ligand>
    <ligandPart>
        <name>Fe</name>
        <dbReference type="ChEBI" id="CHEBI:18248"/>
    </ligandPart>
</feature>
<dbReference type="HOGENOM" id="CLU_001570_4_1_1"/>
<evidence type="ECO:0000256" key="4">
    <source>
        <dbReference type="ARBA" id="ARBA00022723"/>
    </source>
</evidence>
<dbReference type="CDD" id="cd11072">
    <property type="entry name" value="CYP71-like"/>
    <property type="match status" value="1"/>
</dbReference>
<evidence type="ECO:0000256" key="5">
    <source>
        <dbReference type="ARBA" id="ARBA00023002"/>
    </source>
</evidence>
<evidence type="ECO:0000256" key="3">
    <source>
        <dbReference type="ARBA" id="ARBA00022617"/>
    </source>
</evidence>
<dbReference type="PRINTS" id="PR00463">
    <property type="entry name" value="EP450I"/>
</dbReference>
<reference evidence="11 12" key="1">
    <citation type="journal article" date="2013" name="Genome Biol.">
        <title>The genome sequence of the most widely cultivated cacao type and its use to identify candidate genes regulating pod color.</title>
        <authorList>
            <person name="Motamayor J.C."/>
            <person name="Mockaitis K."/>
            <person name="Schmutz J."/>
            <person name="Haiminen N."/>
            <person name="Iii D.L."/>
            <person name="Cornejo O."/>
            <person name="Findley S.D."/>
            <person name="Zheng P."/>
            <person name="Utro F."/>
            <person name="Royaert S."/>
            <person name="Saski C."/>
            <person name="Jenkins J."/>
            <person name="Podicheti R."/>
            <person name="Zhao M."/>
            <person name="Scheffler B.E."/>
            <person name="Stack J.C."/>
            <person name="Feltus F.A."/>
            <person name="Mustiga G.M."/>
            <person name="Amores F."/>
            <person name="Phillips W."/>
            <person name="Marelli J.P."/>
            <person name="May G.D."/>
            <person name="Shapiro H."/>
            <person name="Ma J."/>
            <person name="Bustamante C.D."/>
            <person name="Schnell R.J."/>
            <person name="Main D."/>
            <person name="Gilbert D."/>
            <person name="Parida L."/>
            <person name="Kuhn D.N."/>
        </authorList>
    </citation>
    <scope>NUCLEOTIDE SEQUENCE [LARGE SCALE GENOMIC DNA]</scope>
    <source>
        <strain evidence="12">cv. Matina 1-6</strain>
    </source>
</reference>
<keyword evidence="10" id="KW-0472">Membrane</keyword>
<organism evidence="11 12">
    <name type="scientific">Theobroma cacao</name>
    <name type="common">Cacao</name>
    <name type="synonym">Cocoa</name>
    <dbReference type="NCBI Taxonomy" id="3641"/>
    <lineage>
        <taxon>Eukaryota</taxon>
        <taxon>Viridiplantae</taxon>
        <taxon>Streptophyta</taxon>
        <taxon>Embryophyta</taxon>
        <taxon>Tracheophyta</taxon>
        <taxon>Spermatophyta</taxon>
        <taxon>Magnoliopsida</taxon>
        <taxon>eudicotyledons</taxon>
        <taxon>Gunneridae</taxon>
        <taxon>Pentapetalae</taxon>
        <taxon>rosids</taxon>
        <taxon>malvids</taxon>
        <taxon>Malvales</taxon>
        <taxon>Malvaceae</taxon>
        <taxon>Byttnerioideae</taxon>
        <taxon>Theobroma</taxon>
    </lineage>
</organism>
<comment type="similarity">
    <text evidence="2 9">Belongs to the cytochrome P450 family.</text>
</comment>
<keyword evidence="3 8" id="KW-0349">Heme</keyword>
<dbReference type="SUPFAM" id="SSF48264">
    <property type="entry name" value="Cytochrome P450"/>
    <property type="match status" value="1"/>
</dbReference>
<dbReference type="PANTHER" id="PTHR47955">
    <property type="entry name" value="CYTOCHROME P450 FAMILY 71 PROTEIN"/>
    <property type="match status" value="1"/>
</dbReference>
<dbReference type="InterPro" id="IPR036396">
    <property type="entry name" value="Cyt_P450_sf"/>
</dbReference>
<keyword evidence="10" id="KW-1133">Transmembrane helix</keyword>
<dbReference type="Proteomes" id="UP000026915">
    <property type="component" value="Chromosome 8"/>
</dbReference>
<evidence type="ECO:0000256" key="1">
    <source>
        <dbReference type="ARBA" id="ARBA00001971"/>
    </source>
</evidence>
<evidence type="ECO:0000256" key="6">
    <source>
        <dbReference type="ARBA" id="ARBA00023004"/>
    </source>
</evidence>
<feature type="transmembrane region" description="Helical" evidence="10">
    <location>
        <begin position="6"/>
        <end position="23"/>
    </location>
</feature>
<dbReference type="AlphaFoldDB" id="A0A061FK30"/>
<evidence type="ECO:0000256" key="9">
    <source>
        <dbReference type="RuleBase" id="RU000461"/>
    </source>
</evidence>
<evidence type="ECO:0000256" key="10">
    <source>
        <dbReference type="SAM" id="Phobius"/>
    </source>
</evidence>
<dbReference type="InParanoid" id="A0A061FK30"/>
<keyword evidence="12" id="KW-1185">Reference proteome</keyword>
<keyword evidence="10" id="KW-0812">Transmembrane</keyword>
<dbReference type="GO" id="GO:0020037">
    <property type="term" value="F:heme binding"/>
    <property type="evidence" value="ECO:0007669"/>
    <property type="project" value="InterPro"/>
</dbReference>
<protein>
    <submittedName>
        <fullName evidence="11">Cytochrome P450 71A9, putative</fullName>
    </submittedName>
</protein>
<comment type="cofactor">
    <cofactor evidence="1 8">
        <name>heme</name>
        <dbReference type="ChEBI" id="CHEBI:30413"/>
    </cofactor>
</comment>
<dbReference type="GO" id="GO:0004497">
    <property type="term" value="F:monooxygenase activity"/>
    <property type="evidence" value="ECO:0007669"/>
    <property type="project" value="UniProtKB-KW"/>
</dbReference>
<dbReference type="GO" id="GO:0005506">
    <property type="term" value="F:iron ion binding"/>
    <property type="evidence" value="ECO:0007669"/>
    <property type="project" value="InterPro"/>
</dbReference>
<evidence type="ECO:0000313" key="12">
    <source>
        <dbReference type="Proteomes" id="UP000026915"/>
    </source>
</evidence>
<dbReference type="OMA" id="FHGLGNN"/>
<dbReference type="eggNOG" id="KOG0156">
    <property type="taxonomic scope" value="Eukaryota"/>
</dbReference>
<dbReference type="EMBL" id="CM001886">
    <property type="protein sequence ID" value="EOY17248.1"/>
    <property type="molecule type" value="Genomic_DNA"/>
</dbReference>
<keyword evidence="6 8" id="KW-0408">Iron</keyword>
<dbReference type="FunFam" id="1.10.630.10:FF:000011">
    <property type="entry name" value="Cytochrome P450 83B1"/>
    <property type="match status" value="1"/>
</dbReference>
<keyword evidence="5 9" id="KW-0560">Oxidoreductase</keyword>
<dbReference type="PRINTS" id="PR00385">
    <property type="entry name" value="P450"/>
</dbReference>
<evidence type="ECO:0000256" key="8">
    <source>
        <dbReference type="PIRSR" id="PIRSR602401-1"/>
    </source>
</evidence>
<accession>A0A061FK30</accession>
<keyword evidence="4 8" id="KW-0479">Metal-binding</keyword>
<dbReference type="Gene3D" id="1.10.630.10">
    <property type="entry name" value="Cytochrome P450"/>
    <property type="match status" value="1"/>
</dbReference>